<dbReference type="PANTHER" id="PTHR13213:SF2">
    <property type="entry name" value="MYB-BINDING PROTEIN 1A"/>
    <property type="match status" value="1"/>
</dbReference>
<keyword evidence="6" id="KW-1185">Reference proteome</keyword>
<evidence type="ECO:0000256" key="3">
    <source>
        <dbReference type="ARBA" id="ARBA00023242"/>
    </source>
</evidence>
<name>A0ABR0E8R3_ZASCE</name>
<reference evidence="5 6" key="1">
    <citation type="journal article" date="2023" name="G3 (Bethesda)">
        <title>A chromosome-level genome assembly of Zasmidium syzygii isolated from banana leaves.</title>
        <authorList>
            <person name="van Westerhoven A.C."/>
            <person name="Mehrabi R."/>
            <person name="Talebi R."/>
            <person name="Steentjes M.B.F."/>
            <person name="Corcolon B."/>
            <person name="Chong P.A."/>
            <person name="Kema G.H.J."/>
            <person name="Seidl M.F."/>
        </authorList>
    </citation>
    <scope>NUCLEOTIDE SEQUENCE [LARGE SCALE GENOMIC DNA]</scope>
    <source>
        <strain evidence="5 6">P124</strain>
    </source>
</reference>
<sequence>MASGKKRPAPEEEPAEADAIHPSRKRRVENGQSQAELSKIIDNLRDEVPKVRIEATKALITALSAKSDEQPKNLDYSLNRLIKGVCSGAKAARPGFSIALAEVLRLGFTRSGWKLHGTVDRIISSTNPDSKAHSDEKRNDLIGRRFAFQAVLQSGVLANASDDDARYLFDAITELASQKEWLRGECGAMLYEFLKTKEGSQLKDETVRNLINSWLDKGLLKSPEGVVLWLTIKKAFSNVKLPKGQWQHNDPLSSQERPTLGKILQKNAVEAGDEANGTKKKQSGARQIRPNFAWEIILGHLYKEGENKFSQFWDECVATSIFSTASSTERKALGLQIFAKAVATAPAHLLQHVVHPNIVRCILDQRAKGDRALFEAAKVPLNQMVNRAKDDDGSAAAQAMVTKLLTILPLNVDKLTRSTVESLLAAIDDDNDLADTVAATVIRIRVPGLEDTVEAEKKRRMLVDVLLTIVRTRRGDPDQFFEGSESSQLADWLSELLKGLTNLGYSTAGAKTTPSLSSASQSLFRDRLMSCLGHLVDLPLNRALAAPTLVVETLRANEKGLLEKLSDEATSVLKDARKNLKDATQKSTSTTKGTATYMQAFRLLLALGMLQVYKQEPDSVGVLEDINACYHSPKETGDASEMLVELLLSFVSKQSALFRKLAEQVFAAFASEVTEDGLQSMIDILSQKESLAGQQELFDQNDEDEVNGGAEESDEEDDEDDDEEEIDVEDMSDVELVNGEVVEKEDNDQSDDDGDEDEESGEGDEDEEAAFDRKLADALGTAGMESDEDSDGSDMDDDQMMALEPHLTNIFKERKKGSSKKQDNKDAKENIINFKNRVLDLLTVFVKSQYAKDITLNLIHPLVSLTRTTTNQATAKKALGVLEQYFDSCKRFKSGPKIESASQYFTLLHAVHEEMRQGGSKVHASACSRSSQFLAKLLIAKDEKHWEDVAIRYVKLQAEWRRDGEKSKIHPSVFNEWHSWSMQR</sequence>
<keyword evidence="3" id="KW-0539">Nucleus</keyword>
<accession>A0ABR0E8R3</accession>
<proteinExistence type="inferred from homology"/>
<feature type="region of interest" description="Disordered" evidence="4">
    <location>
        <begin position="698"/>
        <end position="769"/>
    </location>
</feature>
<dbReference type="InterPro" id="IPR007015">
    <property type="entry name" value="DNA_pol_V/MYBBP1A"/>
</dbReference>
<evidence type="ECO:0000256" key="2">
    <source>
        <dbReference type="ARBA" id="ARBA00006809"/>
    </source>
</evidence>
<evidence type="ECO:0008006" key="7">
    <source>
        <dbReference type="Google" id="ProtNLM"/>
    </source>
</evidence>
<dbReference type="Proteomes" id="UP001305779">
    <property type="component" value="Unassembled WGS sequence"/>
</dbReference>
<feature type="region of interest" description="Disordered" evidence="4">
    <location>
        <begin position="1"/>
        <end position="33"/>
    </location>
</feature>
<comment type="similarity">
    <text evidence="2">Belongs to the MYBBP1A family.</text>
</comment>
<feature type="compositionally biased region" description="Acidic residues" evidence="4">
    <location>
        <begin position="699"/>
        <end position="733"/>
    </location>
</feature>
<evidence type="ECO:0000313" key="5">
    <source>
        <dbReference type="EMBL" id="KAK4497760.1"/>
    </source>
</evidence>
<gene>
    <name evidence="5" type="ORF">PRZ48_010413</name>
</gene>
<dbReference type="Pfam" id="PF04931">
    <property type="entry name" value="DNA_pol_phi"/>
    <property type="match status" value="1"/>
</dbReference>
<comment type="caution">
    <text evidence="5">The sequence shown here is derived from an EMBL/GenBank/DDBJ whole genome shotgun (WGS) entry which is preliminary data.</text>
</comment>
<evidence type="ECO:0000313" key="6">
    <source>
        <dbReference type="Proteomes" id="UP001305779"/>
    </source>
</evidence>
<dbReference type="SUPFAM" id="SSF48371">
    <property type="entry name" value="ARM repeat"/>
    <property type="match status" value="1"/>
</dbReference>
<evidence type="ECO:0000256" key="1">
    <source>
        <dbReference type="ARBA" id="ARBA00004123"/>
    </source>
</evidence>
<dbReference type="EMBL" id="JAXOVC010000008">
    <property type="protein sequence ID" value="KAK4497760.1"/>
    <property type="molecule type" value="Genomic_DNA"/>
</dbReference>
<feature type="compositionally biased region" description="Acidic residues" evidence="4">
    <location>
        <begin position="743"/>
        <end position="769"/>
    </location>
</feature>
<protein>
    <recommendedName>
        <fullName evidence="7">DNA polymerase V</fullName>
    </recommendedName>
</protein>
<evidence type="ECO:0000256" key="4">
    <source>
        <dbReference type="SAM" id="MobiDB-lite"/>
    </source>
</evidence>
<organism evidence="5 6">
    <name type="scientific">Zasmidium cellare</name>
    <name type="common">Wine cellar mold</name>
    <name type="synonym">Racodium cellare</name>
    <dbReference type="NCBI Taxonomy" id="395010"/>
    <lineage>
        <taxon>Eukaryota</taxon>
        <taxon>Fungi</taxon>
        <taxon>Dikarya</taxon>
        <taxon>Ascomycota</taxon>
        <taxon>Pezizomycotina</taxon>
        <taxon>Dothideomycetes</taxon>
        <taxon>Dothideomycetidae</taxon>
        <taxon>Mycosphaerellales</taxon>
        <taxon>Mycosphaerellaceae</taxon>
        <taxon>Zasmidium</taxon>
    </lineage>
</organism>
<dbReference type="InterPro" id="IPR016024">
    <property type="entry name" value="ARM-type_fold"/>
</dbReference>
<comment type="subcellular location">
    <subcellularLocation>
        <location evidence="1">Nucleus</location>
    </subcellularLocation>
</comment>
<dbReference type="PANTHER" id="PTHR13213">
    <property type="entry name" value="MYB-BINDING PROTEIN 1A FAMILY MEMBER"/>
    <property type="match status" value="1"/>
</dbReference>